<dbReference type="OrthoDB" id="7189469at2"/>
<sequence>MATASNAQREPSMEEILASIRKIIEDSDPVRKDEGTESAGNADMRAADTIADMDAFRAELRGGFDGDAEAARTDRRQPEIKPASAPVEQPIQPFSASFSEQVDAPAAPADGVDDIGEQWDSKQSARVSTEPTRTATFQRPSNVGADTLLHETTSKQPDATLNIAAPAPSSESQVKAARLESLDDAENMTSQTLISEQTGRQVAAAFGELSEAFASRNRKSLDEMAEEMLRPMLQDWLDNNLPTLVERLVREEIERVARGT</sequence>
<proteinExistence type="predicted"/>
<evidence type="ECO:0000313" key="2">
    <source>
        <dbReference type="EMBL" id="OQM76944.1"/>
    </source>
</evidence>
<protein>
    <recommendedName>
        <fullName evidence="4">DUF2497 domain-containing protein</fullName>
    </recommendedName>
</protein>
<feature type="region of interest" description="Disordered" evidence="1">
    <location>
        <begin position="24"/>
        <end position="46"/>
    </location>
</feature>
<reference evidence="2 3" key="1">
    <citation type="journal article" date="2016" name="Int. J. Syst. Evol. Microbiol.">
        <title>Pseudaminobacter manganicus sp. nov., isolated from sludge of a manganese mine.</title>
        <authorList>
            <person name="Li J."/>
            <person name="Huang J."/>
            <person name="Liao S."/>
            <person name="Wang G."/>
        </authorList>
    </citation>
    <scope>NUCLEOTIDE SEQUENCE [LARGE SCALE GENOMIC DNA]</scope>
    <source>
        <strain evidence="2 3">JH-7</strain>
    </source>
</reference>
<evidence type="ECO:0000313" key="3">
    <source>
        <dbReference type="Proteomes" id="UP000191905"/>
    </source>
</evidence>
<keyword evidence="3" id="KW-1185">Reference proteome</keyword>
<organism evidence="2 3">
    <name type="scientific">Manganibacter manganicus</name>
    <dbReference type="NCBI Taxonomy" id="1873176"/>
    <lineage>
        <taxon>Bacteria</taxon>
        <taxon>Pseudomonadati</taxon>
        <taxon>Pseudomonadota</taxon>
        <taxon>Alphaproteobacteria</taxon>
        <taxon>Hyphomicrobiales</taxon>
        <taxon>Phyllobacteriaceae</taxon>
        <taxon>Manganibacter</taxon>
    </lineage>
</organism>
<dbReference type="STRING" id="1873176.BFN67_12235"/>
<evidence type="ECO:0008006" key="4">
    <source>
        <dbReference type="Google" id="ProtNLM"/>
    </source>
</evidence>
<evidence type="ECO:0000256" key="1">
    <source>
        <dbReference type="SAM" id="MobiDB-lite"/>
    </source>
</evidence>
<feature type="compositionally biased region" description="Polar residues" evidence="1">
    <location>
        <begin position="121"/>
        <end position="141"/>
    </location>
</feature>
<feature type="compositionally biased region" description="Basic and acidic residues" evidence="1">
    <location>
        <begin position="24"/>
        <end position="35"/>
    </location>
</feature>
<dbReference type="InterPro" id="IPR019632">
    <property type="entry name" value="DUF2497"/>
</dbReference>
<dbReference type="Pfam" id="PF10691">
    <property type="entry name" value="DUF2497"/>
    <property type="match status" value="1"/>
</dbReference>
<feature type="region of interest" description="Disordered" evidence="1">
    <location>
        <begin position="63"/>
        <end position="145"/>
    </location>
</feature>
<comment type="caution">
    <text evidence="2">The sequence shown here is derived from an EMBL/GenBank/DDBJ whole genome shotgun (WGS) entry which is preliminary data.</text>
</comment>
<dbReference type="AlphaFoldDB" id="A0A1V8RUZ9"/>
<feature type="compositionally biased region" description="Basic and acidic residues" evidence="1">
    <location>
        <begin position="63"/>
        <end position="79"/>
    </location>
</feature>
<accession>A0A1V8RUZ9</accession>
<dbReference type="Proteomes" id="UP000191905">
    <property type="component" value="Unassembled WGS sequence"/>
</dbReference>
<name>A0A1V8RUZ9_9HYPH</name>
<dbReference type="RefSeq" id="WP_080918367.1">
    <property type="nucleotide sequence ID" value="NZ_MDET01000004.1"/>
</dbReference>
<gene>
    <name evidence="2" type="ORF">BFN67_12235</name>
</gene>
<dbReference type="EMBL" id="MDET01000004">
    <property type="protein sequence ID" value="OQM76944.1"/>
    <property type="molecule type" value="Genomic_DNA"/>
</dbReference>